<organism evidence="1 2">
    <name type="scientific">Chryseobacterium oleae</name>
    <dbReference type="NCBI Taxonomy" id="491207"/>
    <lineage>
        <taxon>Bacteria</taxon>
        <taxon>Pseudomonadati</taxon>
        <taxon>Bacteroidota</taxon>
        <taxon>Flavobacteriia</taxon>
        <taxon>Flavobacteriales</taxon>
        <taxon>Weeksellaceae</taxon>
        <taxon>Chryseobacterium group</taxon>
        <taxon>Chryseobacterium</taxon>
    </lineage>
</organism>
<dbReference type="Proteomes" id="UP000198769">
    <property type="component" value="Unassembled WGS sequence"/>
</dbReference>
<gene>
    <name evidence="1" type="ORF">SAMN05421594_1303</name>
</gene>
<evidence type="ECO:0000313" key="2">
    <source>
        <dbReference type="Proteomes" id="UP000198769"/>
    </source>
</evidence>
<accession>A0A1I4WLA1</accession>
<protein>
    <submittedName>
        <fullName evidence="1">Uncharacterized protein</fullName>
    </submittedName>
</protein>
<dbReference type="EMBL" id="FOVD01000001">
    <property type="protein sequence ID" value="SFN13972.1"/>
    <property type="molecule type" value="Genomic_DNA"/>
</dbReference>
<reference evidence="2" key="1">
    <citation type="submission" date="2016-10" db="EMBL/GenBank/DDBJ databases">
        <authorList>
            <person name="Varghese N."/>
            <person name="Submissions S."/>
        </authorList>
    </citation>
    <scope>NUCLEOTIDE SEQUENCE [LARGE SCALE GENOMIC DNA]</scope>
    <source>
        <strain evidence="2">DSM 25575</strain>
    </source>
</reference>
<dbReference type="AlphaFoldDB" id="A0A1I4WLA1"/>
<keyword evidence="2" id="KW-1185">Reference proteome</keyword>
<name>A0A1I4WLA1_CHROL</name>
<evidence type="ECO:0000313" key="1">
    <source>
        <dbReference type="EMBL" id="SFN13972.1"/>
    </source>
</evidence>
<proteinExistence type="predicted"/>
<sequence>MSVNVIVCYRERIKSQDARLQTSDFRLFYKSMVKFASQVNGEF</sequence>